<feature type="domain" description="HAMP" evidence="8">
    <location>
        <begin position="294"/>
        <end position="348"/>
    </location>
</feature>
<keyword evidence="2 4" id="KW-0807">Transducer</keyword>
<dbReference type="InterPro" id="IPR003660">
    <property type="entry name" value="HAMP_dom"/>
</dbReference>
<dbReference type="SMART" id="SM00283">
    <property type="entry name" value="MA"/>
    <property type="match status" value="1"/>
</dbReference>
<feature type="transmembrane region" description="Helical" evidence="6">
    <location>
        <begin position="270"/>
        <end position="292"/>
    </location>
</feature>
<evidence type="ECO:0000256" key="5">
    <source>
        <dbReference type="SAM" id="Coils"/>
    </source>
</evidence>
<feature type="coiled-coil region" evidence="5">
    <location>
        <begin position="347"/>
        <end position="381"/>
    </location>
</feature>
<gene>
    <name evidence="9" type="ORF">JHD44_17000</name>
</gene>
<dbReference type="CDD" id="cd06225">
    <property type="entry name" value="HAMP"/>
    <property type="match status" value="1"/>
</dbReference>
<dbReference type="SUPFAM" id="SSF58104">
    <property type="entry name" value="Methyl-accepting chemotaxis protein (MCP) signaling domain"/>
    <property type="match status" value="1"/>
</dbReference>
<reference evidence="9 10" key="1">
    <citation type="submission" date="2020-12" db="EMBL/GenBank/DDBJ databases">
        <title>Comparative genome analysis of fungal antagonists Marinomonas ostreistagni 398 and M. spartinae 468.</title>
        <authorList>
            <person name="Fields J.L."/>
            <person name="Mavrodi O.V."/>
            <person name="Biber P.D."/>
            <person name="Indest K.J."/>
            <person name="Mavrodi D.V."/>
        </authorList>
    </citation>
    <scope>NUCLEOTIDE SEQUENCE [LARGE SCALE GENOMIC DNA]</scope>
    <source>
        <strain evidence="9 10">USM7</strain>
    </source>
</reference>
<dbReference type="PROSITE" id="PS51257">
    <property type="entry name" value="PROKAR_LIPOPROTEIN"/>
    <property type="match status" value="1"/>
</dbReference>
<evidence type="ECO:0000313" key="9">
    <source>
        <dbReference type="EMBL" id="MBJ7552385.1"/>
    </source>
</evidence>
<evidence type="ECO:0000256" key="2">
    <source>
        <dbReference type="ARBA" id="ARBA00023224"/>
    </source>
</evidence>
<dbReference type="EMBL" id="JAEMUH010000019">
    <property type="protein sequence ID" value="MBJ7552385.1"/>
    <property type="molecule type" value="Genomic_DNA"/>
</dbReference>
<keyword evidence="6" id="KW-0812">Transmembrane</keyword>
<keyword evidence="6" id="KW-1133">Transmembrane helix</keyword>
<organism evidence="9 10">
    <name type="scientific">Marinomonas ostreistagni</name>
    <dbReference type="NCBI Taxonomy" id="359209"/>
    <lineage>
        <taxon>Bacteria</taxon>
        <taxon>Pseudomonadati</taxon>
        <taxon>Pseudomonadota</taxon>
        <taxon>Gammaproteobacteria</taxon>
        <taxon>Oceanospirillales</taxon>
        <taxon>Oceanospirillaceae</taxon>
        <taxon>Marinomonas</taxon>
    </lineage>
</organism>
<dbReference type="SMART" id="SM00304">
    <property type="entry name" value="HAMP"/>
    <property type="match status" value="1"/>
</dbReference>
<dbReference type="Gene3D" id="1.10.287.950">
    <property type="entry name" value="Methyl-accepting chemotaxis protein"/>
    <property type="match status" value="1"/>
</dbReference>
<evidence type="ECO:0000256" key="1">
    <source>
        <dbReference type="ARBA" id="ARBA00004370"/>
    </source>
</evidence>
<dbReference type="Pfam" id="PF00672">
    <property type="entry name" value="HAMP"/>
    <property type="match status" value="1"/>
</dbReference>
<dbReference type="PANTHER" id="PTHR32089:SF112">
    <property type="entry name" value="LYSOZYME-LIKE PROTEIN-RELATED"/>
    <property type="match status" value="1"/>
</dbReference>
<evidence type="ECO:0000256" key="6">
    <source>
        <dbReference type="SAM" id="Phobius"/>
    </source>
</evidence>
<accession>A0ABS0ZFH2</accession>
<dbReference type="PROSITE" id="PS50111">
    <property type="entry name" value="CHEMOTAXIS_TRANSDUC_2"/>
    <property type="match status" value="1"/>
</dbReference>
<evidence type="ECO:0000259" key="8">
    <source>
        <dbReference type="PROSITE" id="PS50885"/>
    </source>
</evidence>
<comment type="similarity">
    <text evidence="3">Belongs to the methyl-accepting chemotaxis (MCP) protein family.</text>
</comment>
<dbReference type="InterPro" id="IPR004089">
    <property type="entry name" value="MCPsignal_dom"/>
</dbReference>
<keyword evidence="5" id="KW-0175">Coiled coil</keyword>
<comment type="subcellular location">
    <subcellularLocation>
        <location evidence="1">Membrane</location>
    </subcellularLocation>
</comment>
<keyword evidence="6" id="KW-0472">Membrane</keyword>
<comment type="caution">
    <text evidence="9">The sequence shown here is derived from an EMBL/GenBank/DDBJ whole genome shotgun (WGS) entry which is preliminary data.</text>
</comment>
<dbReference type="PANTHER" id="PTHR32089">
    <property type="entry name" value="METHYL-ACCEPTING CHEMOTAXIS PROTEIN MCPB"/>
    <property type="match status" value="1"/>
</dbReference>
<protein>
    <submittedName>
        <fullName evidence="9">Methyl-accepting chemotaxis protein</fullName>
    </submittedName>
</protein>
<dbReference type="PROSITE" id="PS50885">
    <property type="entry name" value="HAMP"/>
    <property type="match status" value="1"/>
</dbReference>
<dbReference type="RefSeq" id="WP_199463961.1">
    <property type="nucleotide sequence ID" value="NZ_JAEMUH010000019.1"/>
</dbReference>
<evidence type="ECO:0000313" key="10">
    <source>
        <dbReference type="Proteomes" id="UP000598488"/>
    </source>
</evidence>
<evidence type="ECO:0000259" key="7">
    <source>
        <dbReference type="PROSITE" id="PS50111"/>
    </source>
</evidence>
<proteinExistence type="inferred from homology"/>
<dbReference type="Pfam" id="PF00015">
    <property type="entry name" value="MCPsignal"/>
    <property type="match status" value="1"/>
</dbReference>
<name>A0ABS0ZFH2_9GAMM</name>
<evidence type="ECO:0000256" key="4">
    <source>
        <dbReference type="PROSITE-ProRule" id="PRU00284"/>
    </source>
</evidence>
<sequence length="626" mass="69169">MLNLSWKQRFLITIVTSVVALSCVAAAILWSYQTLERANDVKDNVSTYQQQITTFSNTLLKLKQSANALSIIEAARFESLLNDLSMQAQYFKEQAQRTSDAEVVTLSRRLEETVATYVDLQHVWFENRETLGLSGSLGHYATLTQYGNVLFDISLSRVSQFSIPISLAQKGLIESRSQSDVIKIQQALTELTAMVEDFGWESNDIGKAVLEYAQVFDQVSQLITKDKQLSDQLQTMSLTIDQISSQQRQHLEEHILGLVLQQVSVAKSTAFLVVLAALLGMGVLITVTLMFMSRQLNHQLSYMKQVMSSVAAGDFSKRLQTTNNQNDELNQLRLSFNHMLEDVSKLMKQVLRAADDLSAVRNQLEGEVLQLAAASEQVERNTEQVMDSTQHISVMSEDVAERSSSVNRTAQNAQELSKSGQGIVSGSVQAMERIASLIHNSHDATQTLSESGDKMKNIVDVINGLADQTNLLALNAAIESARAGEAGRGFSVVADEVRGLAQKTVEATSMIGEIISDFNRHSSHIKQLMAQGIELAADGQNAAQNASQSFVEIDQAVFAVFNDMKYVTQSVGDIAQNSASITQQIQDITLQTGHTKTTRLELEKHTKKLSKLGEELEELTHRFNLS</sequence>
<dbReference type="Proteomes" id="UP000598488">
    <property type="component" value="Unassembled WGS sequence"/>
</dbReference>
<evidence type="ECO:0000256" key="3">
    <source>
        <dbReference type="ARBA" id="ARBA00029447"/>
    </source>
</evidence>
<keyword evidence="10" id="KW-1185">Reference proteome</keyword>
<feature type="domain" description="Methyl-accepting transducer" evidence="7">
    <location>
        <begin position="353"/>
        <end position="589"/>
    </location>
</feature>